<feature type="non-terminal residue" evidence="2">
    <location>
        <position position="157"/>
    </location>
</feature>
<evidence type="ECO:0000256" key="1">
    <source>
        <dbReference type="SAM" id="MobiDB-lite"/>
    </source>
</evidence>
<sequence>TGTQAHPHASTPVPELTRLVAPIIATNSSLKDRVASSVRDPSTTPIACDAAGTTPSGRMPARLTGASGNAREFFRNVLQEGLAVTTPEDIAALTHRYEDLEKGTNTPVLPRECSQESEVAPNSEQEGSLDELPTERWVQETPDVGEVFAKKTEHLTP</sequence>
<feature type="compositionally biased region" description="Polar residues" evidence="1">
    <location>
        <begin position="116"/>
        <end position="126"/>
    </location>
</feature>
<feature type="region of interest" description="Disordered" evidence="1">
    <location>
        <begin position="34"/>
        <end position="59"/>
    </location>
</feature>
<feature type="non-terminal residue" evidence="2">
    <location>
        <position position="1"/>
    </location>
</feature>
<feature type="region of interest" description="Disordered" evidence="1">
    <location>
        <begin position="101"/>
        <end position="157"/>
    </location>
</feature>
<proteinExistence type="predicted"/>
<dbReference type="EMBL" id="GBRD01001157">
    <property type="protein sequence ID" value="JAG64664.1"/>
    <property type="molecule type" value="Transcribed_RNA"/>
</dbReference>
<protein>
    <submittedName>
        <fullName evidence="2">Uncharacterized protein</fullName>
    </submittedName>
</protein>
<dbReference type="AlphaFoldDB" id="A0A0K8TGP2"/>
<name>A0A0K8TGP2_LYGHE</name>
<feature type="compositionally biased region" description="Basic and acidic residues" evidence="1">
    <location>
        <begin position="148"/>
        <end position="157"/>
    </location>
</feature>
<accession>A0A0K8TGP2</accession>
<organism evidence="2">
    <name type="scientific">Lygus hesperus</name>
    <name type="common">Western plant bug</name>
    <dbReference type="NCBI Taxonomy" id="30085"/>
    <lineage>
        <taxon>Eukaryota</taxon>
        <taxon>Metazoa</taxon>
        <taxon>Ecdysozoa</taxon>
        <taxon>Arthropoda</taxon>
        <taxon>Hexapoda</taxon>
        <taxon>Insecta</taxon>
        <taxon>Pterygota</taxon>
        <taxon>Neoptera</taxon>
        <taxon>Paraneoptera</taxon>
        <taxon>Hemiptera</taxon>
        <taxon>Heteroptera</taxon>
        <taxon>Panheteroptera</taxon>
        <taxon>Cimicomorpha</taxon>
        <taxon>Miridae</taxon>
        <taxon>Mirini</taxon>
        <taxon>Lygus</taxon>
    </lineage>
</organism>
<reference evidence="2" key="1">
    <citation type="submission" date="2014-09" db="EMBL/GenBank/DDBJ databases">
        <authorList>
            <person name="Magalhaes I.L.F."/>
            <person name="Oliveira U."/>
            <person name="Santos F.R."/>
            <person name="Vidigal T.H.D.A."/>
            <person name="Brescovit A.D."/>
            <person name="Santos A.J."/>
        </authorList>
    </citation>
    <scope>NUCLEOTIDE SEQUENCE</scope>
</reference>
<evidence type="ECO:0000313" key="2">
    <source>
        <dbReference type="EMBL" id="JAG64664.1"/>
    </source>
</evidence>